<evidence type="ECO:0000313" key="3">
    <source>
        <dbReference type="Proteomes" id="UP000194664"/>
    </source>
</evidence>
<gene>
    <name evidence="2" type="ORF">BVC71_04590</name>
</gene>
<keyword evidence="1" id="KW-0472">Membrane</keyword>
<feature type="transmembrane region" description="Helical" evidence="1">
    <location>
        <begin position="63"/>
        <end position="80"/>
    </location>
</feature>
<keyword evidence="1" id="KW-1133">Transmembrane helix</keyword>
<reference evidence="2 3" key="1">
    <citation type="submission" date="2016-12" db="EMBL/GenBank/DDBJ databases">
        <title>The draft genome sequence of HSLHS2.</title>
        <authorList>
            <person name="Hu D."/>
            <person name="Wang L."/>
            <person name="Shao Z."/>
        </authorList>
    </citation>
    <scope>NUCLEOTIDE SEQUENCE [LARGE SCALE GENOMIC DNA]</scope>
    <source>
        <strain evidence="2">MCCC 1A06712</strain>
    </source>
</reference>
<protein>
    <submittedName>
        <fullName evidence="2">Uncharacterized protein</fullName>
    </submittedName>
</protein>
<proteinExistence type="predicted"/>
<dbReference type="EMBL" id="MSPP01000001">
    <property type="protein sequence ID" value="OUD10766.1"/>
    <property type="molecule type" value="Genomic_DNA"/>
</dbReference>
<dbReference type="RefSeq" id="WP_133064492.1">
    <property type="nucleotide sequence ID" value="NZ_MSPP01000001.1"/>
</dbReference>
<feature type="transmembrane region" description="Helical" evidence="1">
    <location>
        <begin position="39"/>
        <end position="57"/>
    </location>
</feature>
<keyword evidence="3" id="KW-1185">Reference proteome</keyword>
<keyword evidence="1" id="KW-0812">Transmembrane</keyword>
<feature type="transmembrane region" description="Helical" evidence="1">
    <location>
        <begin position="13"/>
        <end position="32"/>
    </location>
</feature>
<evidence type="ECO:0000256" key="1">
    <source>
        <dbReference type="SAM" id="Phobius"/>
    </source>
</evidence>
<accession>A0A251X2D1</accession>
<name>A0A251X2D1_9RHOB</name>
<dbReference type="OrthoDB" id="8479738at2"/>
<comment type="caution">
    <text evidence="2">The sequence shown here is derived from an EMBL/GenBank/DDBJ whole genome shotgun (WGS) entry which is preliminary data.</text>
</comment>
<dbReference type="Proteomes" id="UP000194664">
    <property type="component" value="Unassembled WGS sequence"/>
</dbReference>
<evidence type="ECO:0000313" key="2">
    <source>
        <dbReference type="EMBL" id="OUD10766.1"/>
    </source>
</evidence>
<sequence>MSILTPLPPQTPFLSRLFYAMPLIGWMARDVVFGSKDNIYYALVTVLTVWIVAILHWGYPALIIPYLAMVPAMFIILIRISRG</sequence>
<organism evidence="2 3">
    <name type="scientific">Marivivens niveibacter</name>
    <dbReference type="NCBI Taxonomy" id="1930667"/>
    <lineage>
        <taxon>Bacteria</taxon>
        <taxon>Pseudomonadati</taxon>
        <taxon>Pseudomonadota</taxon>
        <taxon>Alphaproteobacteria</taxon>
        <taxon>Rhodobacterales</taxon>
        <taxon>Paracoccaceae</taxon>
        <taxon>Marivivens group</taxon>
        <taxon>Marivivens</taxon>
    </lineage>
</organism>
<dbReference type="AlphaFoldDB" id="A0A251X2D1"/>